<reference evidence="6 7" key="1">
    <citation type="submission" date="2016-03" db="EMBL/GenBank/DDBJ databases">
        <title>Niastella vici sp. nov., isolated from farmland soil.</title>
        <authorList>
            <person name="Chen L."/>
            <person name="Wang D."/>
            <person name="Yang S."/>
            <person name="Wang G."/>
        </authorList>
    </citation>
    <scope>NUCLEOTIDE SEQUENCE [LARGE SCALE GENOMIC DNA]</scope>
    <source>
        <strain evidence="6 7">DJ57</strain>
    </source>
</reference>
<dbReference type="InterPro" id="IPR050708">
    <property type="entry name" value="T6SS_VgrG/RHS"/>
</dbReference>
<evidence type="ECO:0000256" key="3">
    <source>
        <dbReference type="ARBA" id="ARBA00023026"/>
    </source>
</evidence>
<dbReference type="Gene3D" id="2.180.10.10">
    <property type="entry name" value="RHS repeat-associated core"/>
    <property type="match status" value="3"/>
</dbReference>
<evidence type="ECO:0000259" key="5">
    <source>
        <dbReference type="Pfam" id="PF12256"/>
    </source>
</evidence>
<feature type="compositionally biased region" description="Basic and acidic residues" evidence="4">
    <location>
        <begin position="2667"/>
        <end position="2682"/>
    </location>
</feature>
<feature type="compositionally biased region" description="Polar residues" evidence="4">
    <location>
        <begin position="2656"/>
        <end position="2665"/>
    </location>
</feature>
<dbReference type="EMBL" id="LVYD01000054">
    <property type="protein sequence ID" value="OQP61922.1"/>
    <property type="molecule type" value="Genomic_DNA"/>
</dbReference>
<feature type="region of interest" description="Disordered" evidence="4">
    <location>
        <begin position="27"/>
        <end position="51"/>
    </location>
</feature>
<evidence type="ECO:0000256" key="1">
    <source>
        <dbReference type="ARBA" id="ARBA00004613"/>
    </source>
</evidence>
<keyword evidence="3" id="KW-0843">Virulence</keyword>
<dbReference type="PANTHER" id="PTHR32305:SF15">
    <property type="entry name" value="PROTEIN RHSA-RELATED"/>
    <property type="match status" value="1"/>
</dbReference>
<sequence length="2807" mass="308305">MIKNTTLLLYCTGVLSTAVYIHKEWPGSSREPVNTRNLQQHKDSSTRVHSSFVQQSMRTGHTGDPVNDLIQLPEQPQTQGYAPSSIKDFEAADPATGISLMSVPVANSLGNAVLSFPMNLPEGRGGMEPDISITYNNEGGTTWMGTGWNLLSPAISIDTRWGVPRYDTGLETEMYMLNGEQMAPVNNRDTLMPRVADKRFYERVEGNFNKIIRHGNSPANYWWEVDEKNGNRHYYGGKNGVINSAVLKDDKGNIAYWALTESRDLNGNFISYEYQTVQNAGVAGSNVMGRQLYLSRILYTGNGTTTPPYKLDFISDRSLGEPQRKDVTIDARLGFKMVSADLLRKVNVSFNNQLIRTYDFSYAEGAFYKTILKSIKEIDDSNKVFYNQEFDYYDDARINNSATNYKSKDTARSWQVQGDGLKGDIQNPIPQFTDEASVISTAKVTSKTGGVVVTVGGILDDSWSKKMSVGGGPVFGKDDQEEITSLIDINGDGLPDKVFKAGGQLWYRANLGVATHSFGGKRPITGANDFGTSTTDNVGGGVQALPWAGFFGYNYTKSTTTSKVYFADFNGDGLIDIANDGMVYFNHLNAITGDPEFAPNSRLTPSPVFPGILDPSFMQKDTARQAKQERDFPLQDIIRFWEAPVSGTITITAPVQLQNVPNTTGAVNNKKDGVRASIQQGGTVLWSTTIGPTDFTVKTPANVSGLTVTKGQRIYFRLQSVYNGEDDLVSWDPVIQYTTPVVPQSDVQHKISNYYQASADFILHSISGSGMGKAGTIVIDGNFTKQVTADSVFLQVTRTRNKVTTSFFQQGFSGNAVFNGGVPVPGQFAVDTGDVLNFSLVSRSYIDRSAMQWTPHYAYIIINDGTPVTTSTGAPTMQGYPIPNNANFNNWLITAPPVTVAQQDTVILWPQVSGGGNGTLWFTVKGNDTVYARRRIYITGGTMSTAMDSIHLVRKAGEPLFMEYATDTMDFAVTLAPPTVQVYRDSLYVDSTGAPKDTIVLTGALPANLYTNPAQEYLGPLFRGWGAFGFKGDKGNGPLDETKLNLNEFNNYPTDPSVFYDSATMSQIPDPSKADFITLYPDLPKQSWMGYDTSVYITGGTMSSSRLYMHDVMVDTLAAGATAVYKISTTETNSYSLGVSAGPFSPSAGKSDATTVINTDVLDMNGDRYPDVLNTSITSIFNNSPGPNIQYTLPHGGLGNLTLSQPGGFSYSTGYQEGLGLGGEFEKAFTGNKTTKAASGAQNSAKASMGVSGSINWNEDNTGSTWADINGDGLPDRVFDDGNVMLNLGYRLAAREQWGLQSIDHAKNLAYGAGLGVNINGGSFEGGFGISRTDGRNSFILNDINGDGLPDQMILNGNDVLIRFNTGNGFGPAIPWNGFNDIASLFSVGESYNLAITVTIPIYIFFIKICINPSGSFGHGTSRQEKAFMDLDGDGYADYVESKNDGQLSASSSAIGRTNMLRTVKSPIAHGSFTLDYERVGNTYAMPQSKWVLKNVTVFDGVPGDGIDTMRRQFKYIEGYQDRYEREFYGFSKVITSELNTAGNNAVYRNHVQQYFNSSYYNKGLLASEYIEDAAGHKYTQTNYTYDIRPTVKDTSVRFPALITTEKVFYEGGATANAHTAVHYEYDTVGNITRITDEGDGSNQDLRITNIAYHSNNSVYLKSIPSDIEITTVEGVKRKRTTTLNTSNAIAGISEVLADGTVATTSLEYDGYGNITQLTQPANYKNQRMSYTFEYDNVVHNYPVKITDAFGYITTNEYDYRFGTVTRTVSRNNEETKYALDNRGRIIRFTGPYELAAGKPYTIAVEYHTADTVPYTITRHYDPEYNDDINLYNFADGLGRSVQLKKQVSLFKGKGVADEVTMVVSGTSAFDAFGRVIEQYYPLTEAIGALNPLLNYASGKFHYRDVYDAEDRLVKRVLADSSAMTIAYTLAGSMISRTGTDALGNKKETGFDVRGRKRFQKAYAAAGPITTRYEYDALNEMVKVVDDKGNALQATYDNMGRRTSVTHPDAGLTTFEYDAAGNLLKKVTAQIRQQIATNGAIQYQYDYDRLTGIDYPRNYQNKVKYTYGAPGTGTKAGRLILQEDASGGQEFFYSMQGQVVKTIRTVLTSPLFCTTYISEQEYDSWNRLKKMVYPDGETMLYHYNKSGALSSMDGIKIGSAYQFVNQVGYNEFDERVYMRYSNGTENVYRYEDKRRLLTQLQALSPTGQAMMNNAYTYDATGRVLGIINNVQPSAGTLGGSAKQSYQFDALNRLEAATGEFSGPGGSTKYGLTLAYDNLNNIVHKTMTGATSESGYDHAYSYGGRAPYQATQIGSNTYKYDLNGNQLGYGDIENAYDEENRLVRVINKGVMSQYTYDADDNRAVKSSGGVQGITVNGAPAGAVTHADNYTVYVSPYMAAQKATFTKHYYIDGQRVASKLGHGTFTNISFPQTGLTAGGIDYTKRAALIEKARNDYYASLGVSPGPPTDKNFYARPENSGIAAPVYIDTTSPNVPTGWPGNTTAPPNGPPVYVSGIPSRDSVKAGYGFEDAGQLYEGSIYFYHFDNVGSTAYVTNFAGQVIQHMEYAPSGETIVSEHAGSFQTAYLFNGKGYDEETGYYFYGPQYYDPALSQWLNVTDPSGEGSLDEATMAYSVVDNDEDDADELVANPVVSKISYSGSAATESQWPENKAEGDKSAKKKEQTRRVYNKPRRKVLANRYGNLDYRFNKYGPAKGSAESPFRDVAHDVSDYEGPVRDLDDVVTIHGRERSNSVVHQHGFQRQRSISQVTIHVRELQRVNSNSMVRLHAASAVRRNSLSVSSVRRTISGRR</sequence>
<accession>A0A1V9FUA8</accession>
<evidence type="ECO:0000313" key="6">
    <source>
        <dbReference type="EMBL" id="OQP61922.1"/>
    </source>
</evidence>
<evidence type="ECO:0000256" key="4">
    <source>
        <dbReference type="SAM" id="MobiDB-lite"/>
    </source>
</evidence>
<dbReference type="InterPro" id="IPR022045">
    <property type="entry name" value="TcdB_toxin_mid/N"/>
</dbReference>
<feature type="region of interest" description="Disordered" evidence="4">
    <location>
        <begin position="2656"/>
        <end position="2685"/>
    </location>
</feature>
<protein>
    <recommendedName>
        <fullName evidence="5">Insecticide toxin TcdB middle/N-terminal domain-containing protein</fullName>
    </recommendedName>
</protein>
<evidence type="ECO:0000256" key="2">
    <source>
        <dbReference type="ARBA" id="ARBA00022525"/>
    </source>
</evidence>
<dbReference type="SUPFAM" id="SSF69318">
    <property type="entry name" value="Integrin alpha N-terminal domain"/>
    <property type="match status" value="2"/>
</dbReference>
<proteinExistence type="predicted"/>
<dbReference type="PANTHER" id="PTHR32305">
    <property type="match status" value="1"/>
</dbReference>
<dbReference type="Pfam" id="PF03534">
    <property type="entry name" value="SpvB"/>
    <property type="match status" value="1"/>
</dbReference>
<dbReference type="Proteomes" id="UP000192796">
    <property type="component" value="Unassembled WGS sequence"/>
</dbReference>
<name>A0A1V9FUA8_9BACT</name>
<comment type="subcellular location">
    <subcellularLocation>
        <location evidence="1">Secreted</location>
    </subcellularLocation>
</comment>
<dbReference type="InterPro" id="IPR003284">
    <property type="entry name" value="Sal_SpvB"/>
</dbReference>
<dbReference type="InterPro" id="IPR006530">
    <property type="entry name" value="YD"/>
</dbReference>
<dbReference type="STRING" id="1703345.A3860_29955"/>
<dbReference type="NCBIfam" id="TIGR01643">
    <property type="entry name" value="YD_repeat_2x"/>
    <property type="match status" value="2"/>
</dbReference>
<feature type="domain" description="Insecticide toxin TcdB middle/N-terminal" evidence="5">
    <location>
        <begin position="1427"/>
        <end position="1542"/>
    </location>
</feature>
<dbReference type="Pfam" id="PF12256">
    <property type="entry name" value="TcdB_toxin_midN"/>
    <property type="match status" value="1"/>
</dbReference>
<comment type="caution">
    <text evidence="6">The sequence shown here is derived from an EMBL/GenBank/DDBJ whole genome shotgun (WGS) entry which is preliminary data.</text>
</comment>
<keyword evidence="7" id="KW-1185">Reference proteome</keyword>
<dbReference type="GO" id="GO:0005737">
    <property type="term" value="C:cytoplasm"/>
    <property type="evidence" value="ECO:0007669"/>
    <property type="project" value="InterPro"/>
</dbReference>
<dbReference type="OrthoDB" id="6225685at2"/>
<organism evidence="6 7">
    <name type="scientific">Niastella vici</name>
    <dbReference type="NCBI Taxonomy" id="1703345"/>
    <lineage>
        <taxon>Bacteria</taxon>
        <taxon>Pseudomonadati</taxon>
        <taxon>Bacteroidota</taxon>
        <taxon>Chitinophagia</taxon>
        <taxon>Chitinophagales</taxon>
        <taxon>Chitinophagaceae</taxon>
        <taxon>Niastella</taxon>
    </lineage>
</organism>
<evidence type="ECO:0000313" key="7">
    <source>
        <dbReference type="Proteomes" id="UP000192796"/>
    </source>
</evidence>
<gene>
    <name evidence="6" type="ORF">A3860_29955</name>
</gene>
<dbReference type="InterPro" id="IPR028994">
    <property type="entry name" value="Integrin_alpha_N"/>
</dbReference>
<dbReference type="RefSeq" id="WP_081149950.1">
    <property type="nucleotide sequence ID" value="NZ_LVYD01000054.1"/>
</dbReference>
<dbReference type="GO" id="GO:0005576">
    <property type="term" value="C:extracellular region"/>
    <property type="evidence" value="ECO:0007669"/>
    <property type="project" value="UniProtKB-SubCell"/>
</dbReference>
<keyword evidence="2" id="KW-0964">Secreted</keyword>